<dbReference type="Gene3D" id="3.20.20.140">
    <property type="entry name" value="Metal-dependent hydrolases"/>
    <property type="match status" value="1"/>
</dbReference>
<accession>A0A1I7NIH1</accession>
<dbReference type="STRING" id="51670.SAMN04488557_2326"/>
<dbReference type="SUPFAM" id="SSF51338">
    <property type="entry name" value="Composite domain of metallo-dependent hydrolases"/>
    <property type="match status" value="1"/>
</dbReference>
<dbReference type="PANTHER" id="PTHR22642:SF2">
    <property type="entry name" value="PROTEIN LONG AFTER FAR-RED 3"/>
    <property type="match status" value="1"/>
</dbReference>
<gene>
    <name evidence="2" type="ORF">SAMN04488557_2326</name>
</gene>
<dbReference type="SUPFAM" id="SSF51556">
    <property type="entry name" value="Metallo-dependent hydrolases"/>
    <property type="match status" value="1"/>
</dbReference>
<dbReference type="OrthoDB" id="9811399at2"/>
<dbReference type="InterPro" id="IPR013108">
    <property type="entry name" value="Amidohydro_3"/>
</dbReference>
<dbReference type="GO" id="GO:0016810">
    <property type="term" value="F:hydrolase activity, acting on carbon-nitrogen (but not peptide) bonds"/>
    <property type="evidence" value="ECO:0007669"/>
    <property type="project" value="InterPro"/>
</dbReference>
<dbReference type="CDD" id="cd01300">
    <property type="entry name" value="YtcJ_like"/>
    <property type="match status" value="1"/>
</dbReference>
<evidence type="ECO:0000313" key="3">
    <source>
        <dbReference type="Proteomes" id="UP000199423"/>
    </source>
</evidence>
<protein>
    <recommendedName>
        <fullName evidence="1">Amidohydrolase 3 domain-containing protein</fullName>
    </recommendedName>
</protein>
<dbReference type="InterPro" id="IPR032466">
    <property type="entry name" value="Metal_Hydrolase"/>
</dbReference>
<keyword evidence="3" id="KW-1185">Reference proteome</keyword>
<evidence type="ECO:0000259" key="1">
    <source>
        <dbReference type="Pfam" id="PF07969"/>
    </source>
</evidence>
<reference evidence="3" key="1">
    <citation type="submission" date="2016-10" db="EMBL/GenBank/DDBJ databases">
        <authorList>
            <person name="Varghese N."/>
            <person name="Submissions S."/>
        </authorList>
    </citation>
    <scope>NUCLEOTIDE SEQUENCE [LARGE SCALE GENOMIC DNA]</scope>
    <source>
        <strain evidence="3">DSM 1565</strain>
    </source>
</reference>
<dbReference type="InterPro" id="IPR033932">
    <property type="entry name" value="YtcJ-like"/>
</dbReference>
<dbReference type="RefSeq" id="WP_092867820.1">
    <property type="nucleotide sequence ID" value="NZ_FPCH01000002.1"/>
</dbReference>
<dbReference type="PANTHER" id="PTHR22642">
    <property type="entry name" value="IMIDAZOLONEPROPIONASE"/>
    <property type="match status" value="1"/>
</dbReference>
<sequence length="564" mass="61389">MTQIDSTPEPADIVVLSRRIITMDPETDPRIEAVAVRGKRILRLLRRDEISAVTDEKTRIIDVGDRPVMPGFVDPHAHIEVACRSSYGVVDCRAPECGTIEQVIAALSAKAVETPPGEWVVGQANLFFDRKLAEKRFPTRYELDRVSTAHPVALRAGGHLTILNSKALAVCMIDRNYSPPPYSITGLPSVERDESGEPTGIVKEMDNLLPFSAMDREQLAAALQTGIPKLFTQFGVTTIGEISETVDGQQIMNDMAARGDLPVSVRTYLWAPGTLALEAACNWKKSISVTAPDDLFRIQGVKLFADGGFSAKSAAVKFPYLVCGCRGGHTFRGEVALDKGFAQRAIELTQNAGLQLAVHANGDRAQEWVCDTLLEMGGAPTGRVRTRIEHAGNLMPSEVTADKWAAAGIIPVPQPVFLYTFGEYFPDYLGEHGAIGRFSFSTLMKQGWRLSGSSDVWVGSERDATNPLFSVWCCLKRQTYSGATLDADEAITLDQALRLHTLDAASVLGEDDVRGSIAPGKFADLIVLDRDPHAVAVDELPKLKVDLVFKNGKQIWDRTKAGGS</sequence>
<dbReference type="Gene3D" id="2.30.40.10">
    <property type="entry name" value="Urease, subunit C, domain 1"/>
    <property type="match status" value="1"/>
</dbReference>
<dbReference type="InterPro" id="IPR011059">
    <property type="entry name" value="Metal-dep_hydrolase_composite"/>
</dbReference>
<dbReference type="Proteomes" id="UP000199423">
    <property type="component" value="Unassembled WGS sequence"/>
</dbReference>
<dbReference type="Gene3D" id="3.10.310.70">
    <property type="match status" value="1"/>
</dbReference>
<name>A0A1I7NIH1_9HYPH</name>
<evidence type="ECO:0000313" key="2">
    <source>
        <dbReference type="EMBL" id="SFV34442.1"/>
    </source>
</evidence>
<proteinExistence type="predicted"/>
<dbReference type="AlphaFoldDB" id="A0A1I7NIH1"/>
<dbReference type="EMBL" id="FPCH01000002">
    <property type="protein sequence ID" value="SFV34442.1"/>
    <property type="molecule type" value="Genomic_DNA"/>
</dbReference>
<organism evidence="2 3">
    <name type="scientific">Hyphomicrobium facile</name>
    <dbReference type="NCBI Taxonomy" id="51670"/>
    <lineage>
        <taxon>Bacteria</taxon>
        <taxon>Pseudomonadati</taxon>
        <taxon>Pseudomonadota</taxon>
        <taxon>Alphaproteobacteria</taxon>
        <taxon>Hyphomicrobiales</taxon>
        <taxon>Hyphomicrobiaceae</taxon>
        <taxon>Hyphomicrobium</taxon>
    </lineage>
</organism>
<dbReference type="Pfam" id="PF07969">
    <property type="entry name" value="Amidohydro_3"/>
    <property type="match status" value="1"/>
</dbReference>
<feature type="domain" description="Amidohydrolase 3" evidence="1">
    <location>
        <begin position="59"/>
        <end position="555"/>
    </location>
</feature>